<dbReference type="AlphaFoldDB" id="A0A820INS8"/>
<comment type="caution">
    <text evidence="1">The sequence shown here is derived from an EMBL/GenBank/DDBJ whole genome shotgun (WGS) entry which is preliminary data.</text>
</comment>
<feature type="non-terminal residue" evidence="1">
    <location>
        <position position="65"/>
    </location>
</feature>
<dbReference type="EMBL" id="CAJOBE010036793">
    <property type="protein sequence ID" value="CAF4312182.1"/>
    <property type="molecule type" value="Genomic_DNA"/>
</dbReference>
<sequence>MRTAVNDINNMKISAGSGKLSLIIQEKRQMKQTTKINEIQQDEFRIKLYRLPTHVDENFPNRELN</sequence>
<dbReference type="Proteomes" id="UP000663874">
    <property type="component" value="Unassembled WGS sequence"/>
</dbReference>
<gene>
    <name evidence="1" type="ORF">FNK824_LOCUS41035</name>
</gene>
<name>A0A820INS8_9BILA</name>
<organism evidence="1 2">
    <name type="scientific">Rotaria sordida</name>
    <dbReference type="NCBI Taxonomy" id="392033"/>
    <lineage>
        <taxon>Eukaryota</taxon>
        <taxon>Metazoa</taxon>
        <taxon>Spiralia</taxon>
        <taxon>Gnathifera</taxon>
        <taxon>Rotifera</taxon>
        <taxon>Eurotatoria</taxon>
        <taxon>Bdelloidea</taxon>
        <taxon>Philodinida</taxon>
        <taxon>Philodinidae</taxon>
        <taxon>Rotaria</taxon>
    </lineage>
</organism>
<accession>A0A820INS8</accession>
<proteinExistence type="predicted"/>
<evidence type="ECO:0000313" key="2">
    <source>
        <dbReference type="Proteomes" id="UP000663874"/>
    </source>
</evidence>
<protein>
    <submittedName>
        <fullName evidence="1">Uncharacterized protein</fullName>
    </submittedName>
</protein>
<reference evidence="1" key="1">
    <citation type="submission" date="2021-02" db="EMBL/GenBank/DDBJ databases">
        <authorList>
            <person name="Nowell W R."/>
        </authorList>
    </citation>
    <scope>NUCLEOTIDE SEQUENCE</scope>
</reference>
<evidence type="ECO:0000313" key="1">
    <source>
        <dbReference type="EMBL" id="CAF4312182.1"/>
    </source>
</evidence>